<proteinExistence type="predicted"/>
<dbReference type="GO" id="GO:0020037">
    <property type="term" value="F:heme binding"/>
    <property type="evidence" value="ECO:0007669"/>
    <property type="project" value="InterPro"/>
</dbReference>
<reference evidence="7 8" key="1">
    <citation type="submission" date="2019-08" db="EMBL/GenBank/DDBJ databases">
        <title>Deep-cultivation of Planctomycetes and their phenomic and genomic characterization uncovers novel biology.</title>
        <authorList>
            <person name="Wiegand S."/>
            <person name="Jogler M."/>
            <person name="Boedeker C."/>
            <person name="Pinto D."/>
            <person name="Vollmers J."/>
            <person name="Rivas-Marin E."/>
            <person name="Kohn T."/>
            <person name="Peeters S.H."/>
            <person name="Heuer A."/>
            <person name="Rast P."/>
            <person name="Oberbeckmann S."/>
            <person name="Bunk B."/>
            <person name="Jeske O."/>
            <person name="Meyerdierks A."/>
            <person name="Storesund J.E."/>
            <person name="Kallscheuer N."/>
            <person name="Luecker S."/>
            <person name="Lage O.M."/>
            <person name="Pohl T."/>
            <person name="Merkel B.J."/>
            <person name="Hornburger P."/>
            <person name="Mueller R.-W."/>
            <person name="Bruemmer F."/>
            <person name="Labrenz M."/>
            <person name="Spormann A.M."/>
            <person name="Op den Camp H."/>
            <person name="Overmann J."/>
            <person name="Amann R."/>
            <person name="Jetten M.S.M."/>
            <person name="Mascher T."/>
            <person name="Medema M.H."/>
            <person name="Devos D.P."/>
            <person name="Kaster A.-K."/>
            <person name="Ovreas L."/>
            <person name="Rohde M."/>
            <person name="Galperin M.Y."/>
            <person name="Jogler C."/>
        </authorList>
    </citation>
    <scope>NUCLEOTIDE SEQUENCE [LARGE SCALE GENOMIC DNA]</scope>
    <source>
        <strain evidence="7 8">UC8</strain>
    </source>
</reference>
<dbReference type="SUPFAM" id="SSF46626">
    <property type="entry name" value="Cytochrome c"/>
    <property type="match status" value="1"/>
</dbReference>
<name>A0A5B9QWH6_9BACT</name>
<evidence type="ECO:0000259" key="6">
    <source>
        <dbReference type="PROSITE" id="PS51007"/>
    </source>
</evidence>
<dbReference type="GO" id="GO:0046872">
    <property type="term" value="F:metal ion binding"/>
    <property type="evidence" value="ECO:0007669"/>
    <property type="project" value="UniProtKB-KW"/>
</dbReference>
<dbReference type="OrthoDB" id="247847at2"/>
<evidence type="ECO:0000256" key="1">
    <source>
        <dbReference type="ARBA" id="ARBA00022617"/>
    </source>
</evidence>
<organism evidence="7 8">
    <name type="scientific">Roseimaritima ulvae</name>
    <dbReference type="NCBI Taxonomy" id="980254"/>
    <lineage>
        <taxon>Bacteria</taxon>
        <taxon>Pseudomonadati</taxon>
        <taxon>Planctomycetota</taxon>
        <taxon>Planctomycetia</taxon>
        <taxon>Pirellulales</taxon>
        <taxon>Pirellulaceae</taxon>
        <taxon>Roseimaritima</taxon>
    </lineage>
</organism>
<protein>
    <submittedName>
        <fullName evidence="7">Cytochrome c</fullName>
    </submittedName>
</protein>
<dbReference type="InterPro" id="IPR009056">
    <property type="entry name" value="Cyt_c-like_dom"/>
</dbReference>
<dbReference type="PANTHER" id="PTHR33546">
    <property type="entry name" value="LARGE, MULTIFUNCTIONAL SECRETED PROTEIN-RELATED"/>
    <property type="match status" value="1"/>
</dbReference>
<keyword evidence="1 4" id="KW-0349">Heme</keyword>
<dbReference type="PANTHER" id="PTHR33546:SF1">
    <property type="entry name" value="LARGE, MULTIFUNCTIONAL SECRETED PROTEIN"/>
    <property type="match status" value="1"/>
</dbReference>
<evidence type="ECO:0000256" key="2">
    <source>
        <dbReference type="ARBA" id="ARBA00022723"/>
    </source>
</evidence>
<keyword evidence="3 4" id="KW-0408">Iron</keyword>
<dbReference type="PROSITE" id="PS51007">
    <property type="entry name" value="CYTC"/>
    <property type="match status" value="1"/>
</dbReference>
<evidence type="ECO:0000256" key="3">
    <source>
        <dbReference type="ARBA" id="ARBA00023004"/>
    </source>
</evidence>
<dbReference type="Gene3D" id="1.10.760.10">
    <property type="entry name" value="Cytochrome c-like domain"/>
    <property type="match status" value="1"/>
</dbReference>
<dbReference type="NCBIfam" id="TIGR02603">
    <property type="entry name" value="CxxCH_TIGR02603"/>
    <property type="match status" value="1"/>
</dbReference>
<keyword evidence="2 4" id="KW-0479">Metal-binding</keyword>
<dbReference type="EMBL" id="CP042914">
    <property type="protein sequence ID" value="QEG42140.1"/>
    <property type="molecule type" value="Genomic_DNA"/>
</dbReference>
<feature type="signal peptide" evidence="5">
    <location>
        <begin position="1"/>
        <end position="27"/>
    </location>
</feature>
<feature type="chain" id="PRO_5022990956" evidence="5">
    <location>
        <begin position="28"/>
        <end position="382"/>
    </location>
</feature>
<keyword evidence="5" id="KW-0732">Signal</keyword>
<dbReference type="Pfam" id="PF00034">
    <property type="entry name" value="Cytochrom_C"/>
    <property type="match status" value="1"/>
</dbReference>
<gene>
    <name evidence="7" type="ORF">UC8_41740</name>
</gene>
<accession>A0A5B9QWH6</accession>
<dbReference type="RefSeq" id="WP_084427106.1">
    <property type="nucleotide sequence ID" value="NZ_CP042914.1"/>
</dbReference>
<dbReference type="KEGG" id="rul:UC8_41740"/>
<dbReference type="InterPro" id="IPR036909">
    <property type="entry name" value="Cyt_c-like_dom_sf"/>
</dbReference>
<dbReference type="InterPro" id="IPR013427">
    <property type="entry name" value="Haem-bd_dom_put"/>
</dbReference>
<evidence type="ECO:0000256" key="4">
    <source>
        <dbReference type="PROSITE-ProRule" id="PRU00433"/>
    </source>
</evidence>
<evidence type="ECO:0000256" key="5">
    <source>
        <dbReference type="SAM" id="SignalP"/>
    </source>
</evidence>
<dbReference type="Proteomes" id="UP000325286">
    <property type="component" value="Chromosome"/>
</dbReference>
<feature type="domain" description="Cytochrome c" evidence="6">
    <location>
        <begin position="244"/>
        <end position="380"/>
    </location>
</feature>
<sequence length="382" mass="40868" precursor="true">MNKTQKTLRRLAVLACLSLVGPLQSTRADEPAAPAFSAKDKMIVETVLRLKSFDIQSSAPAKAAMLRYLRAQPGSEQYFELIQRFKLTELSPELLTLAIENAGETSGVRAAEVLKSIGQLPALQAVLREESAEKAVAAAELLGYVAGDQTVDILRPVVADAELPAAVRAAAVSALGRRTDGQHSLLKLAAEGKLAESLSFAAANALFASSEDAIRSQAAKYFELPATADSQPLPPLAELVKRRGDVEAGATVFAKTGTCSNCHKVRGQGKEVGPDLSEIGSKLSREAMYVSILDPSAAVSHNYETYTLLTVDGDTVTGLLVSETDQAVTLKTAEGISRTVDTDDIEILKKQSQSLMPQDLQRLLTVQQLVDLVEYTMTLKKS</sequence>
<dbReference type="GO" id="GO:0009055">
    <property type="term" value="F:electron transfer activity"/>
    <property type="evidence" value="ECO:0007669"/>
    <property type="project" value="InterPro"/>
</dbReference>
<evidence type="ECO:0000313" key="8">
    <source>
        <dbReference type="Proteomes" id="UP000325286"/>
    </source>
</evidence>
<keyword evidence="8" id="KW-1185">Reference proteome</keyword>
<evidence type="ECO:0000313" key="7">
    <source>
        <dbReference type="EMBL" id="QEG42140.1"/>
    </source>
</evidence>
<dbReference type="AlphaFoldDB" id="A0A5B9QWH6"/>